<dbReference type="SUPFAM" id="SSF53474">
    <property type="entry name" value="alpha/beta-Hydrolases"/>
    <property type="match status" value="1"/>
</dbReference>
<dbReference type="Pfam" id="PF00135">
    <property type="entry name" value="COesterase"/>
    <property type="match status" value="1"/>
</dbReference>
<evidence type="ECO:0000313" key="5">
    <source>
        <dbReference type="EMBL" id="KEY73465.1"/>
    </source>
</evidence>
<evidence type="ECO:0000256" key="2">
    <source>
        <dbReference type="ARBA" id="ARBA00022801"/>
    </source>
</evidence>
<dbReference type="EMBL" id="KL647836">
    <property type="protein sequence ID" value="KEY73465.1"/>
    <property type="molecule type" value="Genomic_DNA"/>
</dbReference>
<feature type="signal peptide" evidence="3">
    <location>
        <begin position="1"/>
        <end position="18"/>
    </location>
</feature>
<dbReference type="InterPro" id="IPR050309">
    <property type="entry name" value="Type-B_Carboxylest/Lipase"/>
</dbReference>
<dbReference type="PANTHER" id="PTHR11559">
    <property type="entry name" value="CARBOXYLESTERASE"/>
    <property type="match status" value="1"/>
</dbReference>
<dbReference type="AlphaFoldDB" id="A0A084B7D6"/>
<evidence type="ECO:0000259" key="4">
    <source>
        <dbReference type="Pfam" id="PF00135"/>
    </source>
</evidence>
<feature type="domain" description="Carboxylesterase type B" evidence="4">
    <location>
        <begin position="28"/>
        <end position="505"/>
    </location>
</feature>
<dbReference type="Gene3D" id="3.40.50.1820">
    <property type="entry name" value="alpha/beta hydrolase"/>
    <property type="match status" value="1"/>
</dbReference>
<reference evidence="5 6" key="1">
    <citation type="journal article" date="2014" name="BMC Genomics">
        <title>Comparative genome sequencing reveals chemotype-specific gene clusters in the toxigenic black mold Stachybotrys.</title>
        <authorList>
            <person name="Semeiks J."/>
            <person name="Borek D."/>
            <person name="Otwinowski Z."/>
            <person name="Grishin N.V."/>
        </authorList>
    </citation>
    <scope>NUCLEOTIDE SEQUENCE [LARGE SCALE GENOMIC DNA]</scope>
    <source>
        <strain evidence="6">CBS 109288 / IBT 7711</strain>
    </source>
</reference>
<keyword evidence="3" id="KW-0732">Signal</keyword>
<accession>A0A084B7D6</accession>
<name>A0A084B7D6_STACB</name>
<keyword evidence="2 3" id="KW-0378">Hydrolase</keyword>
<evidence type="ECO:0000313" key="6">
    <source>
        <dbReference type="Proteomes" id="UP000028045"/>
    </source>
</evidence>
<dbReference type="PROSITE" id="PS00122">
    <property type="entry name" value="CARBOXYLESTERASE_B_1"/>
    <property type="match status" value="1"/>
</dbReference>
<keyword evidence="6" id="KW-1185">Reference proteome</keyword>
<dbReference type="EC" id="3.1.1.-" evidence="3"/>
<evidence type="ECO:0000256" key="3">
    <source>
        <dbReference type="RuleBase" id="RU361235"/>
    </source>
</evidence>
<dbReference type="Proteomes" id="UP000028045">
    <property type="component" value="Unassembled WGS sequence"/>
</dbReference>
<dbReference type="OrthoDB" id="408631at2759"/>
<protein>
    <recommendedName>
        <fullName evidence="3">Carboxylic ester hydrolase</fullName>
        <ecNumber evidence="3">3.1.1.-</ecNumber>
    </recommendedName>
</protein>
<dbReference type="ESTHER" id="stach-a0a084b7d6">
    <property type="family name" value="Fungal_carboxylesterase_lipase"/>
</dbReference>
<dbReference type="HOGENOM" id="CLU_006586_10_7_1"/>
<organism evidence="5 6">
    <name type="scientific">Stachybotrys chartarum (strain CBS 109288 / IBT 7711)</name>
    <name type="common">Toxic black mold</name>
    <name type="synonym">Stilbospora chartarum</name>
    <dbReference type="NCBI Taxonomy" id="1280523"/>
    <lineage>
        <taxon>Eukaryota</taxon>
        <taxon>Fungi</taxon>
        <taxon>Dikarya</taxon>
        <taxon>Ascomycota</taxon>
        <taxon>Pezizomycotina</taxon>
        <taxon>Sordariomycetes</taxon>
        <taxon>Hypocreomycetidae</taxon>
        <taxon>Hypocreales</taxon>
        <taxon>Stachybotryaceae</taxon>
        <taxon>Stachybotrys</taxon>
    </lineage>
</organism>
<proteinExistence type="inferred from homology"/>
<sequence>MKLRHMLITAGSVGSVAAVSEIVDLGYSRYRGQASSQGVSQWFGMRYAAPPVGQMRFMPPQDPPREMEVQVLGRGGNSCLRTGQASIDPDSSEDCLFINVQAPTNATDESYLPVMLYIQGGGFNLNPDPNINATGIIASTNHSIVVVSFNYRVGPYGFLSDGDVIASNNGLRDQRKAMEWVQAHIKSFGGDPGHVVIVGTSAGGASVAMHLTANGGQDRGLFHGAIGQSPSFSTMLTVEQTRYQYKHFAVRLGCYGRDNIACLRNKTAQEIQERNYNIPLPGGASPPRYQWLPARDGEMVTDFLHRSFAEGKFIRVPTVFGDDMNGGTRFAPRTLATEGEGYDWLLDQYPTLTFGHFDRIHELYPSVNASQTNCAGVPGCYWRQAANVYGEARYMCPSLFMNSRMQSHGVANTYAYLWNVSDPAQIQAGLGVPHVVEMDALLGEEYAPGIPASYRSGGINERATAVMRGFWTSFVRTLDPNVFRENGTSAWDPLKGGRRMVFETGALTSMEDVGPGLMERCLFWEENALEMLV</sequence>
<dbReference type="GO" id="GO:0016787">
    <property type="term" value="F:hydrolase activity"/>
    <property type="evidence" value="ECO:0007669"/>
    <property type="project" value="UniProtKB-KW"/>
</dbReference>
<dbReference type="InterPro" id="IPR019826">
    <property type="entry name" value="Carboxylesterase_B_AS"/>
</dbReference>
<comment type="similarity">
    <text evidence="1 3">Belongs to the type-B carboxylesterase/lipase family.</text>
</comment>
<evidence type="ECO:0000256" key="1">
    <source>
        <dbReference type="ARBA" id="ARBA00005964"/>
    </source>
</evidence>
<feature type="chain" id="PRO_5005105835" description="Carboxylic ester hydrolase" evidence="3">
    <location>
        <begin position="19"/>
        <end position="533"/>
    </location>
</feature>
<dbReference type="InterPro" id="IPR002018">
    <property type="entry name" value="CarbesteraseB"/>
</dbReference>
<gene>
    <name evidence="5" type="ORF">S7711_07491</name>
</gene>
<dbReference type="InterPro" id="IPR029058">
    <property type="entry name" value="AB_hydrolase_fold"/>
</dbReference>